<keyword evidence="3" id="KW-1185">Reference proteome</keyword>
<gene>
    <name evidence="2" type="ORF">QYS49_24035</name>
</gene>
<sequence length="216" mass="23854">MCFSASASFAAGAVLTATGVVSLKKSKKTSEIPFASIPLFFGLQQVAEGFVWLSLTNPDFTFLDGIAAKAFIFFAQVLWPIWVPFSIYKFQKQEGIRNIVGKTLIGIGALVASIMAYYLFTNPIEAEILGHHISYNQAYLQQFGIIGGALYLAATAIPPFISTNRKMWILGGSILLAYIFTEIFFTQYVVSVWCFFAAILSAMVLWIIIAKKTDTR</sequence>
<proteinExistence type="predicted"/>
<dbReference type="EMBL" id="CP129971">
    <property type="protein sequence ID" value="WKK74739.2"/>
    <property type="molecule type" value="Genomic_DNA"/>
</dbReference>
<feature type="transmembrane region" description="Helical" evidence="1">
    <location>
        <begin position="99"/>
        <end position="120"/>
    </location>
</feature>
<keyword evidence="1" id="KW-0472">Membrane</keyword>
<dbReference type="Pfam" id="PF20334">
    <property type="entry name" value="DUF6629"/>
    <property type="match status" value="1"/>
</dbReference>
<evidence type="ECO:0000313" key="2">
    <source>
        <dbReference type="EMBL" id="WKK74739.2"/>
    </source>
</evidence>
<accession>A0AA49JGM2</accession>
<feature type="transmembrane region" description="Helical" evidence="1">
    <location>
        <begin position="66"/>
        <end position="87"/>
    </location>
</feature>
<keyword evidence="1" id="KW-1133">Transmembrane helix</keyword>
<feature type="transmembrane region" description="Helical" evidence="1">
    <location>
        <begin position="140"/>
        <end position="160"/>
    </location>
</feature>
<name>A0AA49JGM2_9BACT</name>
<evidence type="ECO:0000313" key="3">
    <source>
        <dbReference type="Proteomes" id="UP001230496"/>
    </source>
</evidence>
<dbReference type="InterPro" id="IPR046737">
    <property type="entry name" value="DUF6629"/>
</dbReference>
<feature type="transmembrane region" description="Helical" evidence="1">
    <location>
        <begin position="6"/>
        <end position="23"/>
    </location>
</feature>
<organism evidence="2 3">
    <name type="scientific">Marivirga salinarum</name>
    <dbReference type="NCBI Taxonomy" id="3059078"/>
    <lineage>
        <taxon>Bacteria</taxon>
        <taxon>Pseudomonadati</taxon>
        <taxon>Bacteroidota</taxon>
        <taxon>Cytophagia</taxon>
        <taxon>Cytophagales</taxon>
        <taxon>Marivirgaceae</taxon>
        <taxon>Marivirga</taxon>
    </lineage>
</organism>
<evidence type="ECO:0000256" key="1">
    <source>
        <dbReference type="SAM" id="Phobius"/>
    </source>
</evidence>
<feature type="transmembrane region" description="Helical" evidence="1">
    <location>
        <begin position="35"/>
        <end position="54"/>
    </location>
</feature>
<feature type="transmembrane region" description="Helical" evidence="1">
    <location>
        <begin position="167"/>
        <end position="184"/>
    </location>
</feature>
<dbReference type="Proteomes" id="UP001230496">
    <property type="component" value="Chromosome"/>
</dbReference>
<protein>
    <submittedName>
        <fullName evidence="2">Uncharacterized protein</fullName>
    </submittedName>
</protein>
<feature type="transmembrane region" description="Helical" evidence="1">
    <location>
        <begin position="190"/>
        <end position="210"/>
    </location>
</feature>
<keyword evidence="1" id="KW-0812">Transmembrane</keyword>
<dbReference type="RefSeq" id="WP_308347295.1">
    <property type="nucleotide sequence ID" value="NZ_CP129971.1"/>
</dbReference>
<reference evidence="2 3" key="1">
    <citation type="submission" date="2023-08" db="EMBL/GenBank/DDBJ databases">
        <title>Comparative genomics and taxonomic characterization of three novel marine species of genus Marivirga.</title>
        <authorList>
            <person name="Muhammad N."/>
            <person name="Kim S.-G."/>
        </authorList>
    </citation>
    <scope>NUCLEOTIDE SEQUENCE [LARGE SCALE GENOMIC DNA]</scope>
    <source>
        <strain evidence="2 3">BDSF4-3</strain>
    </source>
</reference>
<dbReference type="KEGG" id="msaa:QYS49_24035"/>
<dbReference type="AlphaFoldDB" id="A0AA49JGM2"/>